<comment type="function">
    <text evidence="1">Alpha-L-fucosidase is responsible for hydrolyzing the alpha-1,6-linked fucose joined to the reducing-end N-acetylglucosamine of the carbohydrate moieties of glycoproteins.</text>
</comment>
<gene>
    <name evidence="10" type="ORF">RZN69_21230</name>
</gene>
<dbReference type="PANTHER" id="PTHR10030:SF37">
    <property type="entry name" value="ALPHA-L-FUCOSIDASE-RELATED"/>
    <property type="match status" value="1"/>
</dbReference>
<comment type="similarity">
    <text evidence="2">Belongs to the glycosyl hydrolase 29 family.</text>
</comment>
<evidence type="ECO:0000256" key="7">
    <source>
        <dbReference type="SAM" id="MobiDB-lite"/>
    </source>
</evidence>
<dbReference type="InterPro" id="IPR000933">
    <property type="entry name" value="Glyco_hydro_29"/>
</dbReference>
<dbReference type="InterPro" id="IPR017853">
    <property type="entry name" value="GH"/>
</dbReference>
<dbReference type="InterPro" id="IPR016286">
    <property type="entry name" value="FUC_metazoa-typ"/>
</dbReference>
<evidence type="ECO:0000313" key="10">
    <source>
        <dbReference type="EMBL" id="WOO41151.1"/>
    </source>
</evidence>
<evidence type="ECO:0000256" key="8">
    <source>
        <dbReference type="SAM" id="SignalP"/>
    </source>
</evidence>
<reference evidence="10 11" key="1">
    <citation type="submission" date="2023-10" db="EMBL/GenBank/DDBJ databases">
        <title>Rubellicoccus peritrichatus gen. nov., sp. nov., isolated from an algae of coral reef tank.</title>
        <authorList>
            <person name="Luo J."/>
        </authorList>
    </citation>
    <scope>NUCLEOTIDE SEQUENCE [LARGE SCALE GENOMIC DNA]</scope>
    <source>
        <strain evidence="10 11">CR14</strain>
    </source>
</reference>
<sequence>MNSTFIQQTTLLLALTLGLCSKLIAEATEYDFETIYGEREIPAWFNKDKFGIFVVWGPYSVPSYKKDGYAEWYWMETVRTPDTTAFHNRVYGEDFAYENFADMFTAELWDPDFWCDLFVASGAKYVVTTANYHDGFAMWPTEYAKTKDTDSWNSMERGPMRDIIGELNQAGEARGLKMGIYYSLYEWYHPLWLEDKERFATEWFHPKFKEVVTKYKPWHIFFDGEWHQDYKGWKSEELAHWLYNESPVKDTVVTNDRWGRVRGKWGDVYESEYGGGKYTRPDHPWQEDRGIGKSYGYNRTESIYDYDSRDELIRMFSGVVGGGGNFLLCVGPTADGRIPVIMQERLLQIGEWLKTNGVAIYGTTANPFWPRKFEWGTISKKPGKLFLHIHEPKMEQLKIKGIKAKVNSAQLLNVAGNQPVDFENDGNNLSFNWSKYLNDSAVTIIELDVDKGYEVDKTPRQSASGNIEFDCWTMEVHGDKAYPNYGGYQNQMFMRDWSDPEEYLTGEFIVETPGKYKVELIYAALEKKSKEEAGEQTGARRKRGNTPVGGQLTLQLGDNEQVVTIENVGSAVTPKPVSVGDVEFTRAGIHTFSLKPIDNENWKSFEFQGIRITPQVSLKQ</sequence>
<dbReference type="SMART" id="SM00812">
    <property type="entry name" value="Alpha_L_fucos"/>
    <property type="match status" value="1"/>
</dbReference>
<dbReference type="Gene3D" id="2.60.120.260">
    <property type="entry name" value="Galactose-binding domain-like"/>
    <property type="match status" value="1"/>
</dbReference>
<evidence type="ECO:0000256" key="1">
    <source>
        <dbReference type="ARBA" id="ARBA00004071"/>
    </source>
</evidence>
<evidence type="ECO:0000256" key="2">
    <source>
        <dbReference type="ARBA" id="ARBA00007951"/>
    </source>
</evidence>
<keyword evidence="5" id="KW-0378">Hydrolase</keyword>
<name>A0AAQ3L8P4_9BACT</name>
<dbReference type="InterPro" id="IPR057739">
    <property type="entry name" value="Glyco_hydro_29_N"/>
</dbReference>
<dbReference type="AlphaFoldDB" id="A0AAQ3L8P4"/>
<dbReference type="GO" id="GO:0005764">
    <property type="term" value="C:lysosome"/>
    <property type="evidence" value="ECO:0007669"/>
    <property type="project" value="TreeGrafter"/>
</dbReference>
<feature type="region of interest" description="Disordered" evidence="7">
    <location>
        <begin position="531"/>
        <end position="551"/>
    </location>
</feature>
<dbReference type="Pfam" id="PF01120">
    <property type="entry name" value="Alpha_L_fucos"/>
    <property type="match status" value="1"/>
</dbReference>
<dbReference type="RefSeq" id="WP_317833559.1">
    <property type="nucleotide sequence ID" value="NZ_CP136920.1"/>
</dbReference>
<proteinExistence type="inferred from homology"/>
<dbReference type="PRINTS" id="PR00741">
    <property type="entry name" value="GLHYDRLASE29"/>
</dbReference>
<feature type="signal peptide" evidence="8">
    <location>
        <begin position="1"/>
        <end position="27"/>
    </location>
</feature>
<organism evidence="10 11">
    <name type="scientific">Rubellicoccus peritrichatus</name>
    <dbReference type="NCBI Taxonomy" id="3080537"/>
    <lineage>
        <taxon>Bacteria</taxon>
        <taxon>Pseudomonadati</taxon>
        <taxon>Verrucomicrobiota</taxon>
        <taxon>Opitutia</taxon>
        <taxon>Puniceicoccales</taxon>
        <taxon>Cerasicoccaceae</taxon>
        <taxon>Rubellicoccus</taxon>
    </lineage>
</organism>
<feature type="domain" description="Glycoside hydrolase family 29 N-terminal" evidence="9">
    <location>
        <begin position="38"/>
        <end position="357"/>
    </location>
</feature>
<keyword evidence="11" id="KW-1185">Reference proteome</keyword>
<dbReference type="GO" id="GO:0016139">
    <property type="term" value="P:glycoside catabolic process"/>
    <property type="evidence" value="ECO:0007669"/>
    <property type="project" value="TreeGrafter"/>
</dbReference>
<evidence type="ECO:0000256" key="6">
    <source>
        <dbReference type="ARBA" id="ARBA00023295"/>
    </source>
</evidence>
<dbReference type="EMBL" id="CP136920">
    <property type="protein sequence ID" value="WOO41151.1"/>
    <property type="molecule type" value="Genomic_DNA"/>
</dbReference>
<dbReference type="Proteomes" id="UP001304300">
    <property type="component" value="Chromosome"/>
</dbReference>
<keyword evidence="6" id="KW-0326">Glycosidase</keyword>
<evidence type="ECO:0000256" key="5">
    <source>
        <dbReference type="ARBA" id="ARBA00022801"/>
    </source>
</evidence>
<protein>
    <recommendedName>
        <fullName evidence="3">alpha-L-fucosidase</fullName>
        <ecNumber evidence="3">3.2.1.51</ecNumber>
    </recommendedName>
</protein>
<feature type="chain" id="PRO_5042948336" description="alpha-L-fucosidase" evidence="8">
    <location>
        <begin position="28"/>
        <end position="620"/>
    </location>
</feature>
<accession>A0AAQ3L8P4</accession>
<dbReference type="EC" id="3.2.1.51" evidence="3"/>
<dbReference type="GO" id="GO:0006004">
    <property type="term" value="P:fucose metabolic process"/>
    <property type="evidence" value="ECO:0007669"/>
    <property type="project" value="InterPro"/>
</dbReference>
<dbReference type="KEGG" id="puo:RZN69_21230"/>
<dbReference type="SUPFAM" id="SSF51445">
    <property type="entry name" value="(Trans)glycosidases"/>
    <property type="match status" value="1"/>
</dbReference>
<dbReference type="PANTHER" id="PTHR10030">
    <property type="entry name" value="ALPHA-L-FUCOSIDASE"/>
    <property type="match status" value="1"/>
</dbReference>
<dbReference type="GO" id="GO:0004560">
    <property type="term" value="F:alpha-L-fucosidase activity"/>
    <property type="evidence" value="ECO:0007669"/>
    <property type="project" value="InterPro"/>
</dbReference>
<evidence type="ECO:0000256" key="4">
    <source>
        <dbReference type="ARBA" id="ARBA00022729"/>
    </source>
</evidence>
<evidence type="ECO:0000313" key="11">
    <source>
        <dbReference type="Proteomes" id="UP001304300"/>
    </source>
</evidence>
<evidence type="ECO:0000256" key="3">
    <source>
        <dbReference type="ARBA" id="ARBA00012662"/>
    </source>
</evidence>
<keyword evidence="4 8" id="KW-0732">Signal</keyword>
<dbReference type="Gene3D" id="3.20.20.80">
    <property type="entry name" value="Glycosidases"/>
    <property type="match status" value="1"/>
</dbReference>
<evidence type="ECO:0000259" key="9">
    <source>
        <dbReference type="Pfam" id="PF01120"/>
    </source>
</evidence>